<dbReference type="AlphaFoldDB" id="A0A5B8LZL2"/>
<protein>
    <submittedName>
        <fullName evidence="4">GNAT family N-acetyltransferase</fullName>
    </submittedName>
</protein>
<evidence type="ECO:0000313" key="4">
    <source>
        <dbReference type="EMBL" id="QDZ13506.1"/>
    </source>
</evidence>
<name>A0A5B8LZL2_9MICO</name>
<dbReference type="PANTHER" id="PTHR43877:SF2">
    <property type="entry name" value="AMINOALKYLPHOSPHONATE N-ACETYLTRANSFERASE-RELATED"/>
    <property type="match status" value="1"/>
</dbReference>
<evidence type="ECO:0000259" key="3">
    <source>
        <dbReference type="PROSITE" id="PS51186"/>
    </source>
</evidence>
<dbReference type="GO" id="GO:0016747">
    <property type="term" value="F:acyltransferase activity, transferring groups other than amino-acyl groups"/>
    <property type="evidence" value="ECO:0007669"/>
    <property type="project" value="InterPro"/>
</dbReference>
<dbReference type="Gene3D" id="3.40.630.30">
    <property type="match status" value="1"/>
</dbReference>
<dbReference type="InterPro" id="IPR000182">
    <property type="entry name" value="GNAT_dom"/>
</dbReference>
<dbReference type="RefSeq" id="WP_146317492.1">
    <property type="nucleotide sequence ID" value="NZ_CP042305.1"/>
</dbReference>
<organism evidence="4 5">
    <name type="scientific">Humibacter ginsenosidimutans</name>
    <dbReference type="NCBI Taxonomy" id="2599293"/>
    <lineage>
        <taxon>Bacteria</taxon>
        <taxon>Bacillati</taxon>
        <taxon>Actinomycetota</taxon>
        <taxon>Actinomycetes</taxon>
        <taxon>Micrococcales</taxon>
        <taxon>Microbacteriaceae</taxon>
        <taxon>Humibacter</taxon>
    </lineage>
</organism>
<keyword evidence="1 4" id="KW-0808">Transferase</keyword>
<gene>
    <name evidence="4" type="ORF">FPZ11_00615</name>
</gene>
<sequence>MLTFTPARTDDSIAAELLNRYFAEREQTFPSAQGAYTVNLPDAGRFVPPAGDFVLAELDGTPVGCGGVRRIEDAVGPDGEPIVRFEIKHLWLAPDARGRGAGRVLLTELERRAIALGATRLVLDTNESLAAAGNLYRTSGYTETMPYNDNPNATHWYGKNV</sequence>
<dbReference type="CDD" id="cd04301">
    <property type="entry name" value="NAT_SF"/>
    <property type="match status" value="1"/>
</dbReference>
<dbReference type="PANTHER" id="PTHR43877">
    <property type="entry name" value="AMINOALKYLPHOSPHONATE N-ACETYLTRANSFERASE-RELATED-RELATED"/>
    <property type="match status" value="1"/>
</dbReference>
<keyword evidence="5" id="KW-1185">Reference proteome</keyword>
<proteinExistence type="predicted"/>
<evidence type="ECO:0000256" key="1">
    <source>
        <dbReference type="ARBA" id="ARBA00022679"/>
    </source>
</evidence>
<dbReference type="SUPFAM" id="SSF55729">
    <property type="entry name" value="Acyl-CoA N-acyltransferases (Nat)"/>
    <property type="match status" value="1"/>
</dbReference>
<dbReference type="EMBL" id="CP042305">
    <property type="protein sequence ID" value="QDZ13506.1"/>
    <property type="molecule type" value="Genomic_DNA"/>
</dbReference>
<dbReference type="PROSITE" id="PS51186">
    <property type="entry name" value="GNAT"/>
    <property type="match status" value="1"/>
</dbReference>
<dbReference type="OrthoDB" id="3174517at2"/>
<dbReference type="Pfam" id="PF00583">
    <property type="entry name" value="Acetyltransf_1"/>
    <property type="match status" value="1"/>
</dbReference>
<accession>A0A5B8LZL2</accession>
<dbReference type="Proteomes" id="UP000320216">
    <property type="component" value="Chromosome"/>
</dbReference>
<dbReference type="KEGG" id="huw:FPZ11_00615"/>
<dbReference type="InterPro" id="IPR016181">
    <property type="entry name" value="Acyl_CoA_acyltransferase"/>
</dbReference>
<keyword evidence="2" id="KW-0012">Acyltransferase</keyword>
<dbReference type="InterPro" id="IPR050832">
    <property type="entry name" value="Bact_Acetyltransf"/>
</dbReference>
<feature type="domain" description="N-acetyltransferase" evidence="3">
    <location>
        <begin position="2"/>
        <end position="161"/>
    </location>
</feature>
<evidence type="ECO:0000313" key="5">
    <source>
        <dbReference type="Proteomes" id="UP000320216"/>
    </source>
</evidence>
<evidence type="ECO:0000256" key="2">
    <source>
        <dbReference type="ARBA" id="ARBA00023315"/>
    </source>
</evidence>
<reference evidence="4 5" key="1">
    <citation type="submission" date="2019-07" db="EMBL/GenBank/DDBJ databases">
        <title>Full genome sequence of Humibacter sp. WJ7-1.</title>
        <authorList>
            <person name="Im W.-T."/>
        </authorList>
    </citation>
    <scope>NUCLEOTIDE SEQUENCE [LARGE SCALE GENOMIC DNA]</scope>
    <source>
        <strain evidence="4 5">WJ7-1</strain>
    </source>
</reference>